<dbReference type="GO" id="GO:1902977">
    <property type="term" value="P:mitotic DNA replication preinitiation complex assembly"/>
    <property type="evidence" value="ECO:0007669"/>
    <property type="project" value="TreeGrafter"/>
</dbReference>
<evidence type="ECO:0000256" key="7">
    <source>
        <dbReference type="ARBA" id="ARBA00025253"/>
    </source>
</evidence>
<dbReference type="GO" id="GO:0031261">
    <property type="term" value="C:DNA replication preinitiation complex"/>
    <property type="evidence" value="ECO:0007669"/>
    <property type="project" value="TreeGrafter"/>
</dbReference>
<evidence type="ECO:0000256" key="2">
    <source>
        <dbReference type="ARBA" id="ARBA00007276"/>
    </source>
</evidence>
<keyword evidence="6 8" id="KW-0131">Cell cycle</keyword>
<evidence type="ECO:0000313" key="10">
    <source>
        <dbReference type="EMBL" id="KAK6520410.1"/>
    </source>
</evidence>
<dbReference type="InterPro" id="IPR021110">
    <property type="entry name" value="DNA_rep_checkpnt_protein"/>
</dbReference>
<evidence type="ECO:0000256" key="4">
    <source>
        <dbReference type="ARBA" id="ARBA00022705"/>
    </source>
</evidence>
<feature type="compositionally biased region" description="Basic residues" evidence="9">
    <location>
        <begin position="350"/>
        <end position="371"/>
    </location>
</feature>
<proteinExistence type="inferred from homology"/>
<evidence type="ECO:0000256" key="5">
    <source>
        <dbReference type="ARBA" id="ARBA00023242"/>
    </source>
</evidence>
<comment type="subcellular location">
    <subcellularLocation>
        <location evidence="1 8">Nucleus</location>
    </subcellularLocation>
</comment>
<dbReference type="PANTHER" id="PTHR28124">
    <property type="entry name" value="DNA REPLICATION REGULATOR SLD2"/>
    <property type="match status" value="1"/>
</dbReference>
<dbReference type="Gene3D" id="1.10.10.1460">
    <property type="match status" value="1"/>
</dbReference>
<keyword evidence="4 8" id="KW-0235">DNA replication</keyword>
<keyword evidence="11" id="KW-1185">Reference proteome</keyword>
<sequence length="485" mass="54675">MANRPDITVNSDPDRLRHLKLKIKAWEKDFAIRNDGRPPARQDISANPKMAARYSEYQKLKKQLELDSSQTTKSQSFSKSFDSPIDTTPQKPSTQLSRTPLETASNPFFFTPTSRLELQGHTCSPSASAVRQLKWMRKGYVSPTPQKNGKILGLFDKLPGMTPTPPKRPRETEDSTILAKMTDSAKKSKIFPDRCFEDSDDEDAYIPLDPTTPSRKRRYEFQTPLSKTSKGKNPGETDPFSTPAIFRQHSMNFELKENGSPLTPEVKLFLPNRMIGKVKPLSILARELREMQEEEDPGMEVLRELERDELNPTKNTDSDKSPPTTIPPCLELEAQIGEPRAENPPAQVIYKKKGLKRQTKRVKIRPIRATKTKSNIKEPSSNSESEDPTDQKSEPLAQTAKVENSDHEICDGEPQMAEISEDELASIVPKAAPTKPQGKFKAPVSEKSATTKNKTTVRADKHANYTRMKMHHKGKGFKGRGRGRR</sequence>
<dbReference type="GO" id="GO:0003688">
    <property type="term" value="F:DNA replication origin binding"/>
    <property type="evidence" value="ECO:0007669"/>
    <property type="project" value="TreeGrafter"/>
</dbReference>
<evidence type="ECO:0000313" key="11">
    <source>
        <dbReference type="Proteomes" id="UP001307849"/>
    </source>
</evidence>
<feature type="compositionally biased region" description="Basic and acidic residues" evidence="9">
    <location>
        <begin position="301"/>
        <end position="320"/>
    </location>
</feature>
<organism evidence="10 11">
    <name type="scientific">Arthrobotrys conoides</name>
    <dbReference type="NCBI Taxonomy" id="74498"/>
    <lineage>
        <taxon>Eukaryota</taxon>
        <taxon>Fungi</taxon>
        <taxon>Dikarya</taxon>
        <taxon>Ascomycota</taxon>
        <taxon>Pezizomycotina</taxon>
        <taxon>Orbiliomycetes</taxon>
        <taxon>Orbiliales</taxon>
        <taxon>Orbiliaceae</taxon>
        <taxon>Arthrobotrys</taxon>
    </lineage>
</organism>
<dbReference type="Proteomes" id="UP001307849">
    <property type="component" value="Unassembled WGS sequence"/>
</dbReference>
<feature type="compositionally biased region" description="Low complexity" evidence="9">
    <location>
        <begin position="67"/>
        <end position="83"/>
    </location>
</feature>
<dbReference type="Pfam" id="PF11719">
    <property type="entry name" value="Drc1-Sld2"/>
    <property type="match status" value="1"/>
</dbReference>
<feature type="compositionally biased region" description="Polar residues" evidence="9">
    <location>
        <begin position="447"/>
        <end position="456"/>
    </location>
</feature>
<feature type="compositionally biased region" description="Polar residues" evidence="9">
    <location>
        <begin position="85"/>
        <end position="104"/>
    </location>
</feature>
<dbReference type="GO" id="GO:0003697">
    <property type="term" value="F:single-stranded DNA binding"/>
    <property type="evidence" value="ECO:0007669"/>
    <property type="project" value="TreeGrafter"/>
</dbReference>
<feature type="region of interest" description="Disordered" evidence="9">
    <location>
        <begin position="140"/>
        <end position="185"/>
    </location>
</feature>
<keyword evidence="5 8" id="KW-0539">Nucleus</keyword>
<evidence type="ECO:0000256" key="8">
    <source>
        <dbReference type="RuleBase" id="RU367067"/>
    </source>
</evidence>
<evidence type="ECO:0000256" key="1">
    <source>
        <dbReference type="ARBA" id="ARBA00004123"/>
    </source>
</evidence>
<dbReference type="GO" id="GO:0006270">
    <property type="term" value="P:DNA replication initiation"/>
    <property type="evidence" value="ECO:0007669"/>
    <property type="project" value="UniProtKB-UniRule"/>
</dbReference>
<comment type="caution">
    <text evidence="10">The sequence shown here is derived from an EMBL/GenBank/DDBJ whole genome shotgun (WGS) entry which is preliminary data.</text>
</comment>
<dbReference type="GO" id="GO:0000727">
    <property type="term" value="P:double-strand break repair via break-induced replication"/>
    <property type="evidence" value="ECO:0007669"/>
    <property type="project" value="TreeGrafter"/>
</dbReference>
<evidence type="ECO:0000256" key="9">
    <source>
        <dbReference type="SAM" id="MobiDB-lite"/>
    </source>
</evidence>
<gene>
    <name evidence="10" type="primary">SLD2</name>
    <name evidence="10" type="ORF">TWF506_000671</name>
</gene>
<dbReference type="AlphaFoldDB" id="A0AAN8S4F6"/>
<name>A0AAN8S4F6_9PEZI</name>
<evidence type="ECO:0000256" key="6">
    <source>
        <dbReference type="ARBA" id="ARBA00023306"/>
    </source>
</evidence>
<protein>
    <recommendedName>
        <fullName evidence="3 8">DNA replication regulator SLD2</fullName>
    </recommendedName>
</protein>
<dbReference type="PANTHER" id="PTHR28124:SF1">
    <property type="entry name" value="DNA REPLICATION REGULATOR SLD2"/>
    <property type="match status" value="1"/>
</dbReference>
<feature type="region of interest" description="Disordered" evidence="9">
    <location>
        <begin position="201"/>
        <end position="243"/>
    </location>
</feature>
<dbReference type="EMBL" id="JAVHJM010000001">
    <property type="protein sequence ID" value="KAK6520410.1"/>
    <property type="molecule type" value="Genomic_DNA"/>
</dbReference>
<comment type="function">
    <text evidence="7 8">Has a role in the initiation of DNA replication. Required at S-phase checkpoint.</text>
</comment>
<feature type="compositionally biased region" description="Basic residues" evidence="9">
    <location>
        <begin position="468"/>
        <end position="485"/>
    </location>
</feature>
<evidence type="ECO:0000256" key="3">
    <source>
        <dbReference type="ARBA" id="ARBA00018363"/>
    </source>
</evidence>
<comment type="similarity">
    <text evidence="2 8">Belongs to the SLD2 family.</text>
</comment>
<dbReference type="InterPro" id="IPR040203">
    <property type="entry name" value="Sld2"/>
</dbReference>
<reference evidence="10 11" key="1">
    <citation type="submission" date="2019-10" db="EMBL/GenBank/DDBJ databases">
        <authorList>
            <person name="Palmer J.M."/>
        </authorList>
    </citation>
    <scope>NUCLEOTIDE SEQUENCE [LARGE SCALE GENOMIC DNA]</scope>
    <source>
        <strain evidence="10 11">TWF506</strain>
    </source>
</reference>
<accession>A0AAN8S4F6</accession>
<feature type="region of interest" description="Disordered" evidence="9">
    <location>
        <begin position="291"/>
        <end position="485"/>
    </location>
</feature>
<feature type="region of interest" description="Disordered" evidence="9">
    <location>
        <begin position="65"/>
        <end position="104"/>
    </location>
</feature>